<dbReference type="PROSITE" id="PS50011">
    <property type="entry name" value="PROTEIN_KINASE_DOM"/>
    <property type="match status" value="1"/>
</dbReference>
<proteinExistence type="predicted"/>
<dbReference type="EMBL" id="CM003612">
    <property type="protein sequence ID" value="KYP60215.1"/>
    <property type="molecule type" value="Genomic_DNA"/>
</dbReference>
<organism evidence="2 3">
    <name type="scientific">Cajanus cajan</name>
    <name type="common">Pigeon pea</name>
    <name type="synonym">Cajanus indicus</name>
    <dbReference type="NCBI Taxonomy" id="3821"/>
    <lineage>
        <taxon>Eukaryota</taxon>
        <taxon>Viridiplantae</taxon>
        <taxon>Streptophyta</taxon>
        <taxon>Embryophyta</taxon>
        <taxon>Tracheophyta</taxon>
        <taxon>Spermatophyta</taxon>
        <taxon>Magnoliopsida</taxon>
        <taxon>eudicotyledons</taxon>
        <taxon>Gunneridae</taxon>
        <taxon>Pentapetalae</taxon>
        <taxon>rosids</taxon>
        <taxon>fabids</taxon>
        <taxon>Fabales</taxon>
        <taxon>Fabaceae</taxon>
        <taxon>Papilionoideae</taxon>
        <taxon>50 kb inversion clade</taxon>
        <taxon>NPAAA clade</taxon>
        <taxon>indigoferoid/millettioid clade</taxon>
        <taxon>Phaseoleae</taxon>
        <taxon>Cajanus</taxon>
    </lineage>
</organism>
<accession>A0A151SZJ1</accession>
<dbReference type="Gramene" id="C.cajan_15225.t">
    <property type="protein sequence ID" value="C.cajan_15225.t.cds1"/>
    <property type="gene ID" value="C.cajan_15225"/>
</dbReference>
<dbReference type="Pfam" id="PF07714">
    <property type="entry name" value="PK_Tyr_Ser-Thr"/>
    <property type="match status" value="1"/>
</dbReference>
<dbReference type="InterPro" id="IPR000719">
    <property type="entry name" value="Prot_kinase_dom"/>
</dbReference>
<protein>
    <submittedName>
        <fullName evidence="2">Serine/threonine-protein kinase-like protein CCR3</fullName>
    </submittedName>
</protein>
<dbReference type="SUPFAM" id="SSF56112">
    <property type="entry name" value="Protein kinase-like (PK-like)"/>
    <property type="match status" value="1"/>
</dbReference>
<gene>
    <name evidence="2" type="ORF">KK1_015666</name>
</gene>
<evidence type="ECO:0000313" key="2">
    <source>
        <dbReference type="EMBL" id="KYP60215.1"/>
    </source>
</evidence>
<feature type="domain" description="Protein kinase" evidence="1">
    <location>
        <begin position="1"/>
        <end position="215"/>
    </location>
</feature>
<dbReference type="GO" id="GO:0004672">
    <property type="term" value="F:protein kinase activity"/>
    <property type="evidence" value="ECO:0007669"/>
    <property type="project" value="InterPro"/>
</dbReference>
<feature type="non-terminal residue" evidence="2">
    <location>
        <position position="1"/>
    </location>
</feature>
<dbReference type="PANTHER" id="PTHR46146:SF14">
    <property type="entry name" value="SERINE_THREONINE-KINASE CCR4-LIKE PROTEIN"/>
    <property type="match status" value="1"/>
</dbReference>
<dbReference type="PANTHER" id="PTHR46146">
    <property type="entry name" value="SERINE/THREONINE-PROTEIN KINASE-LIKE PROTEIN CCR4"/>
    <property type="match status" value="1"/>
</dbReference>
<keyword evidence="3" id="KW-1185">Reference proteome</keyword>
<dbReference type="InterPro" id="IPR001245">
    <property type="entry name" value="Ser-Thr/Tyr_kinase_cat_dom"/>
</dbReference>
<evidence type="ECO:0000313" key="3">
    <source>
        <dbReference type="Proteomes" id="UP000075243"/>
    </source>
</evidence>
<sequence length="220" mass="25609">VEVVGHCQEKGESFLVYEYMKNGSLYDNLHDKYNRVLSSWKMRIKIALDVCRGIQYLLNNTVAHVDKVIKSCNILFDGTWTARVSDFRLTFVKNKMRGVDCIHPKRKYANELTQERDVYALGVVMLELLTGRRPNYRYWDDRDTLLDMMGVGESVDWGFFLCEDLMKILDLKVRPPSNLNETRALHLVARTALELIKAIDRPTMSHAELKLEQALAFCEW</sequence>
<dbReference type="InterPro" id="IPR011009">
    <property type="entry name" value="Kinase-like_dom_sf"/>
</dbReference>
<evidence type="ECO:0000259" key="1">
    <source>
        <dbReference type="PROSITE" id="PS50011"/>
    </source>
</evidence>
<reference evidence="2 3" key="1">
    <citation type="journal article" date="2012" name="Nat. Biotechnol.">
        <title>Draft genome sequence of pigeonpea (Cajanus cajan), an orphan legume crop of resource-poor farmers.</title>
        <authorList>
            <person name="Varshney R.K."/>
            <person name="Chen W."/>
            <person name="Li Y."/>
            <person name="Bharti A.K."/>
            <person name="Saxena R.K."/>
            <person name="Schlueter J.A."/>
            <person name="Donoghue M.T."/>
            <person name="Azam S."/>
            <person name="Fan G."/>
            <person name="Whaley A.M."/>
            <person name="Farmer A.D."/>
            <person name="Sheridan J."/>
            <person name="Iwata A."/>
            <person name="Tuteja R."/>
            <person name="Penmetsa R.V."/>
            <person name="Wu W."/>
            <person name="Upadhyaya H.D."/>
            <person name="Yang S.P."/>
            <person name="Shah T."/>
            <person name="Saxena K.B."/>
            <person name="Michael T."/>
            <person name="McCombie W.R."/>
            <person name="Yang B."/>
            <person name="Zhang G."/>
            <person name="Yang H."/>
            <person name="Wang J."/>
            <person name="Spillane C."/>
            <person name="Cook D.R."/>
            <person name="May G.D."/>
            <person name="Xu X."/>
            <person name="Jackson S.A."/>
        </authorList>
    </citation>
    <scope>NUCLEOTIDE SEQUENCE [LARGE SCALE GENOMIC DNA]</scope>
    <source>
        <strain evidence="3">cv. Asha</strain>
    </source>
</reference>
<dbReference type="GO" id="GO:0005524">
    <property type="term" value="F:ATP binding"/>
    <property type="evidence" value="ECO:0007669"/>
    <property type="project" value="InterPro"/>
</dbReference>
<dbReference type="Gene3D" id="1.10.510.10">
    <property type="entry name" value="Transferase(Phosphotransferase) domain 1"/>
    <property type="match status" value="1"/>
</dbReference>
<dbReference type="AlphaFoldDB" id="A0A151SZJ1"/>
<name>A0A151SZJ1_CAJCA</name>
<dbReference type="Proteomes" id="UP000075243">
    <property type="component" value="Chromosome 10"/>
</dbReference>